<dbReference type="GO" id="GO:0000159">
    <property type="term" value="C:protein phosphatase type 2A complex"/>
    <property type="evidence" value="ECO:0007669"/>
    <property type="project" value="InterPro"/>
</dbReference>
<protein>
    <recommendedName>
        <fullName evidence="3">Serine/threonine-protein phosphatase 4 regulatory subunit 3-like central domain-containing protein</fullName>
    </recommendedName>
</protein>
<proteinExistence type="predicted"/>
<keyword evidence="2" id="KW-1185">Reference proteome</keyword>
<feature type="non-terminal residue" evidence="1">
    <location>
        <position position="1"/>
    </location>
</feature>
<gene>
    <name evidence="1" type="ORF">H312_01153</name>
</gene>
<sequence length="438" mass="52246">PMTKDIIFKENELFPSKKLRTAIEPNKKDKMEEMVNYSKSKEPIFIVLNINSEKVADPNDSLLEDLKNFIMLPQSKKEEILQMIFYELRILIDRPIRKQRFDLEEESIYDTEDVNKHKYLAIFSFLEKLSKENFDELLQRMSKVNLEIIFCTLGNEDQKIRFVANSLLRSFFRMSKKNARKDFKYFLKNKFINILHHQIQPVGLECLLELSLYILVCNGFDSLLELHSFFQECIFPLLNFNNSHLYFNEFRNLFKAFSVSNNSALIIILKKLINLFPNENSDKKIMVVNLVNAVIKSKEIHLRFPEVEDLLARMINHCFQSDHINLINAAYKFISDESNFYLLKQHKSFLIKIFDSFYDLSYTHWNVKKSPEIVSLIDLFMKLDHETYFECVKLYKFKKYKESIDNECLYENENEFDKIFFGEKVFGVRKKSDTKMDD</sequence>
<dbReference type="Pfam" id="PF01603">
    <property type="entry name" value="B56"/>
    <property type="match status" value="1"/>
</dbReference>
<dbReference type="AlphaFoldDB" id="A0A059F280"/>
<dbReference type="SUPFAM" id="SSF48371">
    <property type="entry name" value="ARM repeat"/>
    <property type="match status" value="1"/>
</dbReference>
<evidence type="ECO:0000313" key="1">
    <source>
        <dbReference type="EMBL" id="KCZ81398.1"/>
    </source>
</evidence>
<reference evidence="2" key="1">
    <citation type="submission" date="2013-02" db="EMBL/GenBank/DDBJ databases">
        <authorList>
            <consortium name="The Broad Institute Genome Sequencing Platform"/>
            <person name="Cuomo C."/>
            <person name="Becnel J."/>
            <person name="Sanscrainte N."/>
            <person name="Walker B."/>
            <person name="Young S.K."/>
            <person name="Zeng Q."/>
            <person name="Gargeya S."/>
            <person name="Fitzgerald M."/>
            <person name="Haas B."/>
            <person name="Abouelleil A."/>
            <person name="Alvarado L."/>
            <person name="Arachchi H.M."/>
            <person name="Berlin A.M."/>
            <person name="Chapman S.B."/>
            <person name="Dewar J."/>
            <person name="Goldberg J."/>
            <person name="Griggs A."/>
            <person name="Gujja S."/>
            <person name="Hansen M."/>
            <person name="Howarth C."/>
            <person name="Imamovic A."/>
            <person name="Larimer J."/>
            <person name="McCowan C."/>
            <person name="Murphy C."/>
            <person name="Neiman D."/>
            <person name="Pearson M."/>
            <person name="Priest M."/>
            <person name="Roberts A."/>
            <person name="Saif S."/>
            <person name="Shea T."/>
            <person name="Sisk P."/>
            <person name="Sykes S."/>
            <person name="Wortman J."/>
            <person name="Nusbaum C."/>
            <person name="Birren B."/>
        </authorList>
    </citation>
    <scope>NUCLEOTIDE SEQUENCE [LARGE SCALE GENOMIC DNA]</scope>
    <source>
        <strain evidence="2">PRA339</strain>
    </source>
</reference>
<dbReference type="InterPro" id="IPR011989">
    <property type="entry name" value="ARM-like"/>
</dbReference>
<evidence type="ECO:0008006" key="3">
    <source>
        <dbReference type="Google" id="ProtNLM"/>
    </source>
</evidence>
<name>A0A059F280_9MICR</name>
<organism evidence="1 2">
    <name type="scientific">Anncaliia algerae PRA339</name>
    <dbReference type="NCBI Taxonomy" id="1288291"/>
    <lineage>
        <taxon>Eukaryota</taxon>
        <taxon>Fungi</taxon>
        <taxon>Fungi incertae sedis</taxon>
        <taxon>Microsporidia</taxon>
        <taxon>Tubulinosematoidea</taxon>
        <taxon>Tubulinosematidae</taxon>
        <taxon>Anncaliia</taxon>
    </lineage>
</organism>
<reference evidence="1 2" key="2">
    <citation type="submission" date="2014-03" db="EMBL/GenBank/DDBJ databases">
        <title>The Genome Sequence of Anncaliia algerae insect isolate PRA339.</title>
        <authorList>
            <consortium name="The Broad Institute Genome Sequencing Platform"/>
            <consortium name="The Broad Institute Genome Sequencing Center for Infectious Disease"/>
            <person name="Cuomo C."/>
            <person name="Becnel J."/>
            <person name="Sanscrainte N."/>
            <person name="Walker B."/>
            <person name="Young S.K."/>
            <person name="Zeng Q."/>
            <person name="Gargeya S."/>
            <person name="Fitzgerald M."/>
            <person name="Haas B."/>
            <person name="Abouelleil A."/>
            <person name="Alvarado L."/>
            <person name="Arachchi H.M."/>
            <person name="Berlin A.M."/>
            <person name="Chapman S.B."/>
            <person name="Dewar J."/>
            <person name="Goldberg J."/>
            <person name="Griggs A."/>
            <person name="Gujja S."/>
            <person name="Hansen M."/>
            <person name="Howarth C."/>
            <person name="Imamovic A."/>
            <person name="Larimer J."/>
            <person name="McCowan C."/>
            <person name="Murphy C."/>
            <person name="Neiman D."/>
            <person name="Pearson M."/>
            <person name="Priest M."/>
            <person name="Roberts A."/>
            <person name="Saif S."/>
            <person name="Shea T."/>
            <person name="Sisk P."/>
            <person name="Sykes S."/>
            <person name="Wortman J."/>
            <person name="Nusbaum C."/>
            <person name="Birren B."/>
        </authorList>
    </citation>
    <scope>NUCLEOTIDE SEQUENCE [LARGE SCALE GENOMIC DNA]</scope>
    <source>
        <strain evidence="1 2">PRA339</strain>
    </source>
</reference>
<evidence type="ECO:0000313" key="2">
    <source>
        <dbReference type="Proteomes" id="UP000030655"/>
    </source>
</evidence>
<dbReference type="Proteomes" id="UP000030655">
    <property type="component" value="Unassembled WGS sequence"/>
</dbReference>
<accession>A0A059F280</accession>
<dbReference type="VEuPathDB" id="MicrosporidiaDB:H312_01153"/>
<dbReference type="GO" id="GO:0019888">
    <property type="term" value="F:protein phosphatase regulator activity"/>
    <property type="evidence" value="ECO:0007669"/>
    <property type="project" value="InterPro"/>
</dbReference>
<dbReference type="GO" id="GO:0007165">
    <property type="term" value="P:signal transduction"/>
    <property type="evidence" value="ECO:0007669"/>
    <property type="project" value="InterPro"/>
</dbReference>
<dbReference type="EMBL" id="KK365143">
    <property type="protein sequence ID" value="KCZ81398.1"/>
    <property type="molecule type" value="Genomic_DNA"/>
</dbReference>
<dbReference type="HOGENOM" id="CLU_626947_0_0_1"/>
<dbReference type="Gene3D" id="1.25.10.10">
    <property type="entry name" value="Leucine-rich Repeat Variant"/>
    <property type="match status" value="1"/>
</dbReference>
<dbReference type="OrthoDB" id="2187796at2759"/>
<dbReference type="STRING" id="1288291.A0A059F280"/>
<dbReference type="InterPro" id="IPR016024">
    <property type="entry name" value="ARM-type_fold"/>
</dbReference>
<dbReference type="InterPro" id="IPR002554">
    <property type="entry name" value="PP2A_B56"/>
</dbReference>